<evidence type="ECO:0000313" key="2">
    <source>
        <dbReference type="EMBL" id="JAH63770.1"/>
    </source>
</evidence>
<reference evidence="2" key="2">
    <citation type="journal article" date="2015" name="Fish Shellfish Immunol.">
        <title>Early steps in the European eel (Anguilla anguilla)-Vibrio vulnificus interaction in the gills: Role of the RtxA13 toxin.</title>
        <authorList>
            <person name="Callol A."/>
            <person name="Pajuelo D."/>
            <person name="Ebbesson L."/>
            <person name="Teles M."/>
            <person name="MacKenzie S."/>
            <person name="Amaro C."/>
        </authorList>
    </citation>
    <scope>NUCLEOTIDE SEQUENCE</scope>
</reference>
<reference evidence="2" key="1">
    <citation type="submission" date="2014-11" db="EMBL/GenBank/DDBJ databases">
        <authorList>
            <person name="Amaro Gonzalez C."/>
        </authorList>
    </citation>
    <scope>NUCLEOTIDE SEQUENCE</scope>
</reference>
<organism evidence="2">
    <name type="scientific">Anguilla anguilla</name>
    <name type="common">European freshwater eel</name>
    <name type="synonym">Muraena anguilla</name>
    <dbReference type="NCBI Taxonomy" id="7936"/>
    <lineage>
        <taxon>Eukaryota</taxon>
        <taxon>Metazoa</taxon>
        <taxon>Chordata</taxon>
        <taxon>Craniata</taxon>
        <taxon>Vertebrata</taxon>
        <taxon>Euteleostomi</taxon>
        <taxon>Actinopterygii</taxon>
        <taxon>Neopterygii</taxon>
        <taxon>Teleostei</taxon>
        <taxon>Anguilliformes</taxon>
        <taxon>Anguillidae</taxon>
        <taxon>Anguilla</taxon>
    </lineage>
</organism>
<evidence type="ECO:0000256" key="1">
    <source>
        <dbReference type="SAM" id="Phobius"/>
    </source>
</evidence>
<sequence>MAKGAVSSIRCCSFSPFIHPTIPFFVLFLWCVPLLLFPLLALVPVLLHVVSLLLPILNWGSCASQEPPIRPQTHIA</sequence>
<dbReference type="EMBL" id="GBXM01044807">
    <property type="protein sequence ID" value="JAH63770.1"/>
    <property type="molecule type" value="Transcribed_RNA"/>
</dbReference>
<feature type="transmembrane region" description="Helical" evidence="1">
    <location>
        <begin position="24"/>
        <end position="47"/>
    </location>
</feature>
<name>A0A0E9UEY7_ANGAN</name>
<accession>A0A0E9UEY7</accession>
<dbReference type="AlphaFoldDB" id="A0A0E9UEY7"/>
<keyword evidence="1" id="KW-0812">Transmembrane</keyword>
<keyword evidence="1" id="KW-1133">Transmembrane helix</keyword>
<protein>
    <submittedName>
        <fullName evidence="2">Uncharacterized protein</fullName>
    </submittedName>
</protein>
<keyword evidence="1" id="KW-0472">Membrane</keyword>
<proteinExistence type="predicted"/>